<gene>
    <name evidence="2" type="ORF">ECPE_LOCUS30</name>
</gene>
<evidence type="ECO:0000313" key="4">
    <source>
        <dbReference type="WBParaSite" id="ECPE_0000002901-mRNA-1"/>
    </source>
</evidence>
<proteinExistence type="predicted"/>
<dbReference type="WBParaSite" id="ECPE_0000002901-mRNA-1">
    <property type="protein sequence ID" value="ECPE_0000002901-mRNA-1"/>
    <property type="gene ID" value="ECPE_0000002901"/>
</dbReference>
<feature type="compositionally biased region" description="Low complexity" evidence="1">
    <location>
        <begin position="44"/>
        <end position="65"/>
    </location>
</feature>
<dbReference type="Proteomes" id="UP000272942">
    <property type="component" value="Unassembled WGS sequence"/>
</dbReference>
<accession>A0A182ZZ95</accession>
<feature type="compositionally biased region" description="Polar residues" evidence="1">
    <location>
        <begin position="83"/>
        <end position="140"/>
    </location>
</feature>
<feature type="compositionally biased region" description="Low complexity" evidence="1">
    <location>
        <begin position="141"/>
        <end position="152"/>
    </location>
</feature>
<reference evidence="2 3" key="2">
    <citation type="submission" date="2018-11" db="EMBL/GenBank/DDBJ databases">
        <authorList>
            <consortium name="Pathogen Informatics"/>
        </authorList>
    </citation>
    <scope>NUCLEOTIDE SEQUENCE [LARGE SCALE GENOMIC DNA]</scope>
    <source>
        <strain evidence="2 3">Egypt</strain>
    </source>
</reference>
<name>A0A182ZZ95_9TREM</name>
<keyword evidence="3" id="KW-1185">Reference proteome</keyword>
<dbReference type="EMBL" id="UZAN01000058">
    <property type="protein sequence ID" value="VDP14371.1"/>
    <property type="molecule type" value="Genomic_DNA"/>
</dbReference>
<dbReference type="OrthoDB" id="5972258at2759"/>
<evidence type="ECO:0000313" key="3">
    <source>
        <dbReference type="Proteomes" id="UP000272942"/>
    </source>
</evidence>
<dbReference type="AlphaFoldDB" id="A0A182ZZ95"/>
<feature type="region of interest" description="Disordered" evidence="1">
    <location>
        <begin position="34"/>
        <end position="159"/>
    </location>
</feature>
<evidence type="ECO:0000256" key="1">
    <source>
        <dbReference type="SAM" id="MobiDB-lite"/>
    </source>
</evidence>
<evidence type="ECO:0000313" key="2">
    <source>
        <dbReference type="EMBL" id="VDP14371.1"/>
    </source>
</evidence>
<reference evidence="4" key="1">
    <citation type="submission" date="2016-06" db="UniProtKB">
        <authorList>
            <consortium name="WormBaseParasite"/>
        </authorList>
    </citation>
    <scope>IDENTIFICATION</scope>
</reference>
<organism evidence="4">
    <name type="scientific">Echinostoma caproni</name>
    <dbReference type="NCBI Taxonomy" id="27848"/>
    <lineage>
        <taxon>Eukaryota</taxon>
        <taxon>Metazoa</taxon>
        <taxon>Spiralia</taxon>
        <taxon>Lophotrochozoa</taxon>
        <taxon>Platyhelminthes</taxon>
        <taxon>Trematoda</taxon>
        <taxon>Digenea</taxon>
        <taxon>Plagiorchiida</taxon>
        <taxon>Echinostomata</taxon>
        <taxon>Echinostomatoidea</taxon>
        <taxon>Echinostomatidae</taxon>
        <taxon>Echinostoma</taxon>
    </lineage>
</organism>
<protein>
    <submittedName>
        <fullName evidence="2 4">Uncharacterized protein</fullName>
    </submittedName>
</protein>
<sequence>MRYEHMLAKARSMLQQTRLQQQGLAPFTEALPPLANARKPRPLSSSTFSPVSPSASTPTPTTTVTNEEQKFTDMSPDFAGTGFPSSNLRSRPVYQRSSTSTICMTNGGASLSHSPPNPAGTNHLHQSMDIQSPGSAINTSTTAKTPPITAPIQPSPPDGMKVRRLRLSQLNLFASGRGTTAPVPIRQLGDPPQSGFSPSPVHKSKGIPNAHVLPVGIDYSFVFWNGNSVETSDIYMFDTVRHASVLLGCLR</sequence>